<accession>A0ABX2N0X9</accession>
<dbReference type="InterPro" id="IPR009325">
    <property type="entry name" value="DUF983"/>
</dbReference>
<reference evidence="2 3" key="1">
    <citation type="submission" date="2020-06" db="EMBL/GenBank/DDBJ databases">
        <authorList>
            <person name="Kim S.-J."/>
            <person name="Park S.-J."/>
        </authorList>
    </citation>
    <scope>NUCLEOTIDE SEQUENCE [LARGE SCALE GENOMIC DNA]</scope>
    <source>
        <strain evidence="2 3">SW-151</strain>
    </source>
</reference>
<name>A0ABX2N0X9_9SPHN</name>
<comment type="caution">
    <text evidence="2">The sequence shown here is derived from an EMBL/GenBank/DDBJ whole genome shotgun (WGS) entry which is preliminary data.</text>
</comment>
<keyword evidence="3" id="KW-1185">Reference proteome</keyword>
<keyword evidence="1" id="KW-1133">Transmembrane helix</keyword>
<proteinExistence type="predicted"/>
<gene>
    <name evidence="2" type="ORF">HUO14_05520</name>
</gene>
<evidence type="ECO:0000313" key="2">
    <source>
        <dbReference type="EMBL" id="NVD27359.1"/>
    </source>
</evidence>
<dbReference type="Proteomes" id="UP000652427">
    <property type="component" value="Unassembled WGS sequence"/>
</dbReference>
<dbReference type="EMBL" id="JABWMH010000002">
    <property type="protein sequence ID" value="NVD27359.1"/>
    <property type="molecule type" value="Genomic_DNA"/>
</dbReference>
<protein>
    <submittedName>
        <fullName evidence="2">DUF983 domain-containing protein</fullName>
    </submittedName>
</protein>
<dbReference type="RefSeq" id="WP_176278895.1">
    <property type="nucleotide sequence ID" value="NZ_JABWMH010000002.1"/>
</dbReference>
<keyword evidence="1" id="KW-0812">Transmembrane</keyword>
<feature type="transmembrane region" description="Helical" evidence="1">
    <location>
        <begin position="109"/>
        <end position="128"/>
    </location>
</feature>
<sequence length="166" mass="18463">MSGFETLLDRLFDDLPGGDTAKTSRPGEHHLPKTAFQAAVRGIRGRCPSCGVGRLFPRLLKPVDHCLTCDQDWTAQQADDFPAYVAIILTGHILAPVIIFMINETDYTMWTNLAIIIVMALTLIAALLQPAKGAIIAMQWWMGLDDFEKPMRPAKDQSQDRSQKLP</sequence>
<evidence type="ECO:0000313" key="3">
    <source>
        <dbReference type="Proteomes" id="UP000652427"/>
    </source>
</evidence>
<evidence type="ECO:0000256" key="1">
    <source>
        <dbReference type="SAM" id="Phobius"/>
    </source>
</evidence>
<organism evidence="2 3">
    <name type="scientific">Parasphingorhabdus flavimaris</name>
    <dbReference type="NCBI Taxonomy" id="266812"/>
    <lineage>
        <taxon>Bacteria</taxon>
        <taxon>Pseudomonadati</taxon>
        <taxon>Pseudomonadota</taxon>
        <taxon>Alphaproteobacteria</taxon>
        <taxon>Sphingomonadales</taxon>
        <taxon>Sphingomonadaceae</taxon>
        <taxon>Parasphingorhabdus</taxon>
    </lineage>
</organism>
<feature type="transmembrane region" description="Helical" evidence="1">
    <location>
        <begin position="81"/>
        <end position="103"/>
    </location>
</feature>
<dbReference type="Pfam" id="PF06170">
    <property type="entry name" value="DUF983"/>
    <property type="match status" value="1"/>
</dbReference>
<keyword evidence="1" id="KW-0472">Membrane</keyword>